<dbReference type="InterPro" id="IPR047110">
    <property type="entry name" value="GABD/Sad-like"/>
</dbReference>
<name>A0A7X6S2P5_9LACO</name>
<organism evidence="7 8">
    <name type="scientific">Periweissella fabalis</name>
    <dbReference type="NCBI Taxonomy" id="1070421"/>
    <lineage>
        <taxon>Bacteria</taxon>
        <taxon>Bacillati</taxon>
        <taxon>Bacillota</taxon>
        <taxon>Bacilli</taxon>
        <taxon>Lactobacillales</taxon>
        <taxon>Lactobacillaceae</taxon>
        <taxon>Periweissella</taxon>
    </lineage>
</organism>
<dbReference type="InterPro" id="IPR016161">
    <property type="entry name" value="Ald_DH/histidinol_DH"/>
</dbReference>
<sequence length="468" mass="50923">MAYKSINPYNNELLHTYENTTDKEVESVISQAHELYKSWRNDDVSSRQHVLNKLAGYFEEHEQELAEVLTKEMGKRIVEAKGEVALTAMIARYYADNAERILQPEQVETTMGEAQIISRPLGVILSVEPWNFPYYQIIRVFAPNFMVGNPVILKHAANTPGSAVAFEKAVVAVGAPKGAFKNLFVTHDQIANILADERVQGLAFTGSEAGGRVLAKQAGANLKKSSLELGGNDAFIILDDANFDELDKIIGQARLYNAGQVCTSSKRFIVTSKNYHKVLDLLISKFDNVHVGDPLDPATQLAPLSTVKAKQLLVDQVQKAIAGGAKLAFGEINTDLDTAHFDPIILTNMTPENPMYDTEFFGPVGQVYEVSDEAAAIELANDSHYGLSGIVFSGDANHGAEVASQIETGTVFVNSYGGTLPELIFGGVKNSGYGRELGEEGIKTFVNQELIVTRHTPIDLNNAGGGFV</sequence>
<evidence type="ECO:0000313" key="7">
    <source>
        <dbReference type="EMBL" id="NKZ23748.1"/>
    </source>
</evidence>
<dbReference type="GO" id="GO:0004030">
    <property type="term" value="F:aldehyde dehydrogenase [NAD(P)+] activity"/>
    <property type="evidence" value="ECO:0007669"/>
    <property type="project" value="InterPro"/>
</dbReference>
<comment type="caution">
    <text evidence="7">The sequence shown here is derived from an EMBL/GenBank/DDBJ whole genome shotgun (WGS) entry which is preliminary data.</text>
</comment>
<dbReference type="InterPro" id="IPR016162">
    <property type="entry name" value="Ald_DH_N"/>
</dbReference>
<gene>
    <name evidence="7" type="ORF">HF964_02845</name>
</gene>
<feature type="active site" evidence="4">
    <location>
        <position position="228"/>
    </location>
</feature>
<dbReference type="RefSeq" id="WP_168721532.1">
    <property type="nucleotide sequence ID" value="NZ_JAAXPN010000001.1"/>
</dbReference>
<dbReference type="InterPro" id="IPR015590">
    <property type="entry name" value="Aldehyde_DH_dom"/>
</dbReference>
<dbReference type="Gene3D" id="3.40.605.10">
    <property type="entry name" value="Aldehyde Dehydrogenase, Chain A, domain 1"/>
    <property type="match status" value="1"/>
</dbReference>
<dbReference type="InterPro" id="IPR044148">
    <property type="entry name" value="ALDH_GabD1-like"/>
</dbReference>
<evidence type="ECO:0000313" key="8">
    <source>
        <dbReference type="Proteomes" id="UP000549765"/>
    </source>
</evidence>
<dbReference type="PANTHER" id="PTHR43217:SF2">
    <property type="entry name" value="SUCCINATE-SEMIALDEHYDE DEHYDROGENASE [NADP(+)]"/>
    <property type="match status" value="1"/>
</dbReference>
<protein>
    <submittedName>
        <fullName evidence="7">NAD-dependent succinate-semialdehyde dehydrogenase</fullName>
    </submittedName>
</protein>
<dbReference type="SUPFAM" id="SSF53720">
    <property type="entry name" value="ALDH-like"/>
    <property type="match status" value="1"/>
</dbReference>
<accession>A0A7X6S2P5</accession>
<dbReference type="GO" id="GO:0004777">
    <property type="term" value="F:succinate-semialdehyde dehydrogenase (NAD+) activity"/>
    <property type="evidence" value="ECO:0007669"/>
    <property type="project" value="TreeGrafter"/>
</dbReference>
<evidence type="ECO:0000256" key="2">
    <source>
        <dbReference type="ARBA" id="ARBA00022857"/>
    </source>
</evidence>
<dbReference type="InterPro" id="IPR029510">
    <property type="entry name" value="Ald_DH_CS_GLU"/>
</dbReference>
<keyword evidence="8" id="KW-1185">Reference proteome</keyword>
<dbReference type="Pfam" id="PF00171">
    <property type="entry name" value="Aldedh"/>
    <property type="match status" value="1"/>
</dbReference>
<keyword evidence="3 5" id="KW-0560">Oxidoreductase</keyword>
<proteinExistence type="inferred from homology"/>
<evidence type="ECO:0000256" key="5">
    <source>
        <dbReference type="RuleBase" id="RU003345"/>
    </source>
</evidence>
<evidence type="ECO:0000259" key="6">
    <source>
        <dbReference type="Pfam" id="PF00171"/>
    </source>
</evidence>
<reference evidence="7 8" key="1">
    <citation type="submission" date="2020-04" db="EMBL/GenBank/DDBJ databases">
        <title>MicrobeNet Type strains.</title>
        <authorList>
            <person name="Nicholson A.C."/>
        </authorList>
    </citation>
    <scope>NUCLEOTIDE SEQUENCE [LARGE SCALE GENOMIC DNA]</scope>
    <source>
        <strain evidence="7 8">CCUG 61472</strain>
    </source>
</reference>
<dbReference type="Gene3D" id="3.40.309.10">
    <property type="entry name" value="Aldehyde Dehydrogenase, Chain A, domain 2"/>
    <property type="match status" value="1"/>
</dbReference>
<comment type="similarity">
    <text evidence="1 5">Belongs to the aldehyde dehydrogenase family.</text>
</comment>
<dbReference type="AlphaFoldDB" id="A0A7X6S2P5"/>
<evidence type="ECO:0000256" key="1">
    <source>
        <dbReference type="ARBA" id="ARBA00009986"/>
    </source>
</evidence>
<dbReference type="FunFam" id="3.40.605.10:FF:000012">
    <property type="entry name" value="NAD-dependent succinate-semialdehyde dehydrogenase"/>
    <property type="match status" value="1"/>
</dbReference>
<dbReference type="PROSITE" id="PS00687">
    <property type="entry name" value="ALDEHYDE_DEHYDR_GLU"/>
    <property type="match status" value="1"/>
</dbReference>
<dbReference type="EMBL" id="JAAXPN010000001">
    <property type="protein sequence ID" value="NKZ23748.1"/>
    <property type="molecule type" value="Genomic_DNA"/>
</dbReference>
<dbReference type="CDD" id="cd07100">
    <property type="entry name" value="ALDH_SSADH1_GabD1"/>
    <property type="match status" value="1"/>
</dbReference>
<dbReference type="InterPro" id="IPR016163">
    <property type="entry name" value="Ald_DH_C"/>
</dbReference>
<evidence type="ECO:0000256" key="4">
    <source>
        <dbReference type="PROSITE-ProRule" id="PRU10007"/>
    </source>
</evidence>
<evidence type="ECO:0000256" key="3">
    <source>
        <dbReference type="ARBA" id="ARBA00023002"/>
    </source>
</evidence>
<dbReference type="Proteomes" id="UP000549765">
    <property type="component" value="Unassembled WGS sequence"/>
</dbReference>
<feature type="domain" description="Aldehyde dehydrogenase" evidence="6">
    <location>
        <begin position="3"/>
        <end position="448"/>
    </location>
</feature>
<keyword evidence="2" id="KW-0521">NADP</keyword>
<dbReference type="PANTHER" id="PTHR43217">
    <property type="entry name" value="SUCCINATE SEMIALDEHYDE DEHYDROGENASE [NAD(P)+] SAD"/>
    <property type="match status" value="1"/>
</dbReference>